<sequence length="56" mass="6158">YTDLKDVSGVNDELNPTEVFNAKDFAFSRSVAIYVPARNGAYGETEIDSDALNKDN</sequence>
<gene>
    <name evidence="1" type="ORF">ALEPTO_LOCUS6346</name>
</gene>
<organism evidence="1 2">
    <name type="scientific">Ambispora leptoticha</name>
    <dbReference type="NCBI Taxonomy" id="144679"/>
    <lineage>
        <taxon>Eukaryota</taxon>
        <taxon>Fungi</taxon>
        <taxon>Fungi incertae sedis</taxon>
        <taxon>Mucoromycota</taxon>
        <taxon>Glomeromycotina</taxon>
        <taxon>Glomeromycetes</taxon>
        <taxon>Archaeosporales</taxon>
        <taxon>Ambisporaceae</taxon>
        <taxon>Ambispora</taxon>
    </lineage>
</organism>
<dbReference type="AlphaFoldDB" id="A0A9N9BC10"/>
<feature type="non-terminal residue" evidence="1">
    <location>
        <position position="1"/>
    </location>
</feature>
<evidence type="ECO:0000313" key="2">
    <source>
        <dbReference type="Proteomes" id="UP000789508"/>
    </source>
</evidence>
<accession>A0A9N9BC10</accession>
<reference evidence="1" key="1">
    <citation type="submission" date="2021-06" db="EMBL/GenBank/DDBJ databases">
        <authorList>
            <person name="Kallberg Y."/>
            <person name="Tangrot J."/>
            <person name="Rosling A."/>
        </authorList>
    </citation>
    <scope>NUCLEOTIDE SEQUENCE</scope>
    <source>
        <strain evidence="1">FL130A</strain>
    </source>
</reference>
<evidence type="ECO:0000313" key="1">
    <source>
        <dbReference type="EMBL" id="CAG8560896.1"/>
    </source>
</evidence>
<comment type="caution">
    <text evidence="1">The sequence shown here is derived from an EMBL/GenBank/DDBJ whole genome shotgun (WGS) entry which is preliminary data.</text>
</comment>
<dbReference type="EMBL" id="CAJVPS010002129">
    <property type="protein sequence ID" value="CAG8560896.1"/>
    <property type="molecule type" value="Genomic_DNA"/>
</dbReference>
<proteinExistence type="predicted"/>
<protein>
    <submittedName>
        <fullName evidence="1">11794_t:CDS:1</fullName>
    </submittedName>
</protein>
<keyword evidence="2" id="KW-1185">Reference proteome</keyword>
<dbReference type="Proteomes" id="UP000789508">
    <property type="component" value="Unassembled WGS sequence"/>
</dbReference>
<name>A0A9N9BC10_9GLOM</name>